<accession>M1DI94</accession>
<dbReference type="PaxDb" id="4113-PGSC0003DMT400089485"/>
<reference evidence="2" key="1">
    <citation type="journal article" date="2011" name="Nature">
        <title>Genome sequence and analysis of the tuber crop potato.</title>
        <authorList>
            <consortium name="The Potato Genome Sequencing Consortium"/>
        </authorList>
    </citation>
    <scope>NUCLEOTIDE SEQUENCE [LARGE SCALE GENOMIC DNA]</scope>
    <source>
        <strain evidence="2">cv. DM1-3 516 R44</strain>
    </source>
</reference>
<dbReference type="InParanoid" id="M1DI94"/>
<proteinExistence type="predicted"/>
<dbReference type="HOGENOM" id="CLU_3128049_0_0_1"/>
<evidence type="ECO:0000313" key="1">
    <source>
        <dbReference type="EnsemblPlants" id="PGSC0003DMT400089485"/>
    </source>
</evidence>
<keyword evidence="2" id="KW-1185">Reference proteome</keyword>
<name>M1DI94_SOLTU</name>
<organism evidence="1 2">
    <name type="scientific">Solanum tuberosum</name>
    <name type="common">Potato</name>
    <dbReference type="NCBI Taxonomy" id="4113"/>
    <lineage>
        <taxon>Eukaryota</taxon>
        <taxon>Viridiplantae</taxon>
        <taxon>Streptophyta</taxon>
        <taxon>Embryophyta</taxon>
        <taxon>Tracheophyta</taxon>
        <taxon>Spermatophyta</taxon>
        <taxon>Magnoliopsida</taxon>
        <taxon>eudicotyledons</taxon>
        <taxon>Gunneridae</taxon>
        <taxon>Pentapetalae</taxon>
        <taxon>asterids</taxon>
        <taxon>lamiids</taxon>
        <taxon>Solanales</taxon>
        <taxon>Solanaceae</taxon>
        <taxon>Solanoideae</taxon>
        <taxon>Solaneae</taxon>
        <taxon>Solanum</taxon>
    </lineage>
</organism>
<dbReference type="Gramene" id="PGSC0003DMT400089485">
    <property type="protein sequence ID" value="PGSC0003DMT400089485"/>
    <property type="gene ID" value="PGSC0003DMG400039056"/>
</dbReference>
<dbReference type="EnsemblPlants" id="PGSC0003DMT400089485">
    <property type="protein sequence ID" value="PGSC0003DMT400089485"/>
    <property type="gene ID" value="PGSC0003DMG400039056"/>
</dbReference>
<evidence type="ECO:0000313" key="2">
    <source>
        <dbReference type="Proteomes" id="UP000011115"/>
    </source>
</evidence>
<reference evidence="1" key="2">
    <citation type="submission" date="2015-06" db="UniProtKB">
        <authorList>
            <consortium name="EnsemblPlants"/>
        </authorList>
    </citation>
    <scope>IDENTIFICATION</scope>
    <source>
        <strain evidence="1">DM1-3 516 R44</strain>
    </source>
</reference>
<sequence length="50" mass="5536">MDAWGVSLTELSPIRARSWLTTGTLCHTALDSFIDKARLVSLDQQATLFV</sequence>
<dbReference type="AlphaFoldDB" id="M1DI94"/>
<protein>
    <submittedName>
        <fullName evidence="1">Uncharacterized protein</fullName>
    </submittedName>
</protein>
<dbReference type="Proteomes" id="UP000011115">
    <property type="component" value="Unassembled WGS sequence"/>
</dbReference>